<organism evidence="3 4">
    <name type="scientific">Calidifontibacter indicus</name>
    <dbReference type="NCBI Taxonomy" id="419650"/>
    <lineage>
        <taxon>Bacteria</taxon>
        <taxon>Bacillati</taxon>
        <taxon>Actinomycetota</taxon>
        <taxon>Actinomycetes</taxon>
        <taxon>Micrococcales</taxon>
        <taxon>Dermacoccaceae</taxon>
        <taxon>Calidifontibacter</taxon>
    </lineage>
</organism>
<dbReference type="Gene3D" id="3.40.50.300">
    <property type="entry name" value="P-loop containing nucleotide triphosphate hydrolases"/>
    <property type="match status" value="1"/>
</dbReference>
<dbReference type="AlphaFoldDB" id="A0A3D9UPQ6"/>
<comment type="similarity">
    <text evidence="1">Belongs to the arsA ATPase family.</text>
</comment>
<evidence type="ECO:0000259" key="2">
    <source>
        <dbReference type="Pfam" id="PF17886"/>
    </source>
</evidence>
<dbReference type="OrthoDB" id="9780677at2"/>
<dbReference type="InterPro" id="IPR027417">
    <property type="entry name" value="P-loop_NTPase"/>
</dbReference>
<evidence type="ECO:0000256" key="1">
    <source>
        <dbReference type="ARBA" id="ARBA00011040"/>
    </source>
</evidence>
<dbReference type="InterPro" id="IPR040612">
    <property type="entry name" value="ArsA_HSP20-like"/>
</dbReference>
<protein>
    <recommendedName>
        <fullName evidence="2">ArsA HSP20-like domain-containing protein</fullName>
    </recommendedName>
</protein>
<dbReference type="Proteomes" id="UP000256253">
    <property type="component" value="Unassembled WGS sequence"/>
</dbReference>
<sequence>MIPRLLLVGGPGGSGSSTWAARLADSWAEQGHRVAVTAVDPVFGAHRLVTHKGSALVRHHPQLPAALQSAARSWRFDPFVAQELLHRLDGAAVLWQLPELLDRFDRVVVDAGATLGRLLLTAHALPWALDEAGPLHGGWLRATRPVTALAMGGAAIGKAGGEQLAAVTRRAEELSQVVISGETAVVLSSGAPAEKVRHAAAAVSLAQARLGATVGAASDERLDGAPHAPHLPHWVDLPTGWDTDLADPDRDVEIRGGARGDEVLWRIPLPFNSFEEIDLEQSAARLVIGAHGHRRTFVLPSLLSRYVADRANLRHGILEVTFRPENA</sequence>
<evidence type="ECO:0000313" key="4">
    <source>
        <dbReference type="Proteomes" id="UP000256253"/>
    </source>
</evidence>
<proteinExistence type="inferred from homology"/>
<dbReference type="RefSeq" id="WP_115923265.1">
    <property type="nucleotide sequence ID" value="NZ_QTUA01000001.1"/>
</dbReference>
<keyword evidence="4" id="KW-1185">Reference proteome</keyword>
<name>A0A3D9UPQ6_9MICO</name>
<feature type="domain" description="ArsA HSP20-like" evidence="2">
    <location>
        <begin position="261"/>
        <end position="322"/>
    </location>
</feature>
<dbReference type="EMBL" id="QTUA01000001">
    <property type="protein sequence ID" value="REF31432.1"/>
    <property type="molecule type" value="Genomic_DNA"/>
</dbReference>
<dbReference type="Pfam" id="PF17886">
    <property type="entry name" value="ArsA_HSP20"/>
    <property type="match status" value="1"/>
</dbReference>
<reference evidence="3 4" key="1">
    <citation type="submission" date="2018-08" db="EMBL/GenBank/DDBJ databases">
        <title>Sequencing the genomes of 1000 actinobacteria strains.</title>
        <authorList>
            <person name="Klenk H.-P."/>
        </authorList>
    </citation>
    <scope>NUCLEOTIDE SEQUENCE [LARGE SCALE GENOMIC DNA]</scope>
    <source>
        <strain evidence="3 4">DSM 22967</strain>
    </source>
</reference>
<dbReference type="Gene3D" id="2.60.40.790">
    <property type="match status" value="1"/>
</dbReference>
<dbReference type="SUPFAM" id="SSF52540">
    <property type="entry name" value="P-loop containing nucleoside triphosphate hydrolases"/>
    <property type="match status" value="1"/>
</dbReference>
<evidence type="ECO:0000313" key="3">
    <source>
        <dbReference type="EMBL" id="REF31432.1"/>
    </source>
</evidence>
<comment type="caution">
    <text evidence="3">The sequence shown here is derived from an EMBL/GenBank/DDBJ whole genome shotgun (WGS) entry which is preliminary data.</text>
</comment>
<dbReference type="InterPro" id="IPR008978">
    <property type="entry name" value="HSP20-like_chaperone"/>
</dbReference>
<gene>
    <name evidence="3" type="ORF">DFJ65_2499</name>
</gene>
<accession>A0A3D9UPQ6</accession>